<keyword evidence="7" id="KW-1185">Reference proteome</keyword>
<comment type="caution">
    <text evidence="6">The sequence shown here is derived from an EMBL/GenBank/DDBJ whole genome shotgun (WGS) entry which is preliminary data.</text>
</comment>
<feature type="domain" description="RRM" evidence="5">
    <location>
        <begin position="213"/>
        <end position="291"/>
    </location>
</feature>
<keyword evidence="1" id="KW-0677">Repeat</keyword>
<dbReference type="AlphaFoldDB" id="A0A1Y2BIF3"/>
<keyword evidence="2 3" id="KW-0694">RNA-binding</keyword>
<evidence type="ECO:0000256" key="2">
    <source>
        <dbReference type="ARBA" id="ARBA00022884"/>
    </source>
</evidence>
<dbReference type="InParanoid" id="A0A1Y2BIF3"/>
<dbReference type="Proteomes" id="UP000193986">
    <property type="component" value="Unassembled WGS sequence"/>
</dbReference>
<gene>
    <name evidence="6" type="ORF">BCR39DRAFT_572404</name>
</gene>
<dbReference type="PANTHER" id="PTHR24012">
    <property type="entry name" value="RNA BINDING PROTEIN"/>
    <property type="match status" value="1"/>
</dbReference>
<sequence length="534" mass="59193">MGSAQTMGDERPGGDDDNWARLIFHFPSTASFFLILHSFFTRSPLPSLSLFLCVEMQSIMRANPAHNNPRPAVPRGEIRLYGLVKQITTDSIVGFFSELVQVLDVQLHPQEEDFVWAQVIVGSEKDMERCLTMKGRFASCAMIEQTAHPISSTMSRHPPVCLTPESTPPLDRATITPLHLGHNYQLQQAHNQLPAPIYSTSLRQPSLQGPLKRNLYVVNLPVDMSDVDFEGTFTPFGMVEHAKLLSQLDAYGRRRGFILLSTHQEAVRAMNEMHGQWVESWTSIPLEPRHTPTSGDCPPTGPTGMFCDRRKSFGLGKDPSNFPSAGTIRSTFGHFGNVVRVTVLPGVATAIHSTGLSALIQFEHATSATLLLSAHGLKLGEREISTRPLIPRNSQPPLHLGQQILPMTNSLKEPFSNQAQKQNYPAFLRESAEPENELATFCFDPFGPATTSLKADSEPFVPRMIEQDMKMRGSSSPTHEGDSNDSGSHGQRSVNTASTRWEARQEEKGAVSIKARDFWGKCMVVLSELIRRVT</sequence>
<dbReference type="GO" id="GO:0003723">
    <property type="term" value="F:RNA binding"/>
    <property type="evidence" value="ECO:0007669"/>
    <property type="project" value="UniProtKB-UniRule"/>
</dbReference>
<name>A0A1Y2BIF3_9TREE</name>
<dbReference type="Gene3D" id="3.30.70.330">
    <property type="match status" value="1"/>
</dbReference>
<dbReference type="SUPFAM" id="SSF54928">
    <property type="entry name" value="RNA-binding domain, RBD"/>
    <property type="match status" value="2"/>
</dbReference>
<evidence type="ECO:0000256" key="3">
    <source>
        <dbReference type="PROSITE-ProRule" id="PRU00176"/>
    </source>
</evidence>
<accession>A0A1Y2BIF3</accession>
<dbReference type="EMBL" id="MCFC01000002">
    <property type="protein sequence ID" value="ORY34564.1"/>
    <property type="molecule type" value="Genomic_DNA"/>
</dbReference>
<evidence type="ECO:0000313" key="6">
    <source>
        <dbReference type="EMBL" id="ORY34564.1"/>
    </source>
</evidence>
<reference evidence="6 7" key="1">
    <citation type="submission" date="2016-07" db="EMBL/GenBank/DDBJ databases">
        <title>Pervasive Adenine N6-methylation of Active Genes in Fungi.</title>
        <authorList>
            <consortium name="DOE Joint Genome Institute"/>
            <person name="Mondo S.J."/>
            <person name="Dannebaum R.O."/>
            <person name="Kuo R.C."/>
            <person name="Labutti K."/>
            <person name="Haridas S."/>
            <person name="Kuo A."/>
            <person name="Salamov A."/>
            <person name="Ahrendt S.R."/>
            <person name="Lipzen A."/>
            <person name="Sullivan W."/>
            <person name="Andreopoulos W.B."/>
            <person name="Clum A."/>
            <person name="Lindquist E."/>
            <person name="Daum C."/>
            <person name="Ramamoorthy G.K."/>
            <person name="Gryganskyi A."/>
            <person name="Culley D."/>
            <person name="Magnuson J.K."/>
            <person name="James T.Y."/>
            <person name="O'Malley M.A."/>
            <person name="Stajich J.E."/>
            <person name="Spatafora J.W."/>
            <person name="Visel A."/>
            <person name="Grigoriev I.V."/>
        </authorList>
    </citation>
    <scope>NUCLEOTIDE SEQUENCE [LARGE SCALE GENOMIC DNA]</scope>
    <source>
        <strain evidence="6 7">68-887.2</strain>
    </source>
</reference>
<dbReference type="Pfam" id="PF00076">
    <property type="entry name" value="RRM_1"/>
    <property type="match status" value="1"/>
</dbReference>
<evidence type="ECO:0000256" key="4">
    <source>
        <dbReference type="SAM" id="MobiDB-lite"/>
    </source>
</evidence>
<dbReference type="InterPro" id="IPR000504">
    <property type="entry name" value="RRM_dom"/>
</dbReference>
<dbReference type="STRING" id="71784.A0A1Y2BIF3"/>
<proteinExistence type="predicted"/>
<dbReference type="InterPro" id="IPR012677">
    <property type="entry name" value="Nucleotide-bd_a/b_plait_sf"/>
</dbReference>
<dbReference type="PROSITE" id="PS50102">
    <property type="entry name" value="RRM"/>
    <property type="match status" value="1"/>
</dbReference>
<evidence type="ECO:0000256" key="1">
    <source>
        <dbReference type="ARBA" id="ARBA00022737"/>
    </source>
</evidence>
<dbReference type="OrthoDB" id="2595594at2759"/>
<dbReference type="SMART" id="SM00360">
    <property type="entry name" value="RRM"/>
    <property type="match status" value="1"/>
</dbReference>
<dbReference type="InterPro" id="IPR035979">
    <property type="entry name" value="RBD_domain_sf"/>
</dbReference>
<evidence type="ECO:0000313" key="7">
    <source>
        <dbReference type="Proteomes" id="UP000193986"/>
    </source>
</evidence>
<evidence type="ECO:0000259" key="5">
    <source>
        <dbReference type="PROSITE" id="PS50102"/>
    </source>
</evidence>
<feature type="compositionally biased region" description="Polar residues" evidence="4">
    <location>
        <begin position="473"/>
        <end position="499"/>
    </location>
</feature>
<feature type="region of interest" description="Disordered" evidence="4">
    <location>
        <begin position="469"/>
        <end position="507"/>
    </location>
</feature>
<protein>
    <recommendedName>
        <fullName evidence="5">RRM domain-containing protein</fullName>
    </recommendedName>
</protein>
<organism evidence="6 7">
    <name type="scientific">Naematelia encephala</name>
    <dbReference type="NCBI Taxonomy" id="71784"/>
    <lineage>
        <taxon>Eukaryota</taxon>
        <taxon>Fungi</taxon>
        <taxon>Dikarya</taxon>
        <taxon>Basidiomycota</taxon>
        <taxon>Agaricomycotina</taxon>
        <taxon>Tremellomycetes</taxon>
        <taxon>Tremellales</taxon>
        <taxon>Naemateliaceae</taxon>
        <taxon>Naematelia</taxon>
    </lineage>
</organism>